<name>A0AAE0G1J5_9CHLO</name>
<reference evidence="1 2" key="1">
    <citation type="journal article" date="2015" name="Genome Biol. Evol.">
        <title>Comparative Genomics of a Bacterivorous Green Alga Reveals Evolutionary Causalities and Consequences of Phago-Mixotrophic Mode of Nutrition.</title>
        <authorList>
            <person name="Burns J.A."/>
            <person name="Paasch A."/>
            <person name="Narechania A."/>
            <person name="Kim E."/>
        </authorList>
    </citation>
    <scope>NUCLEOTIDE SEQUENCE [LARGE SCALE GENOMIC DNA]</scope>
    <source>
        <strain evidence="1 2">PLY_AMNH</strain>
    </source>
</reference>
<dbReference type="Proteomes" id="UP001190700">
    <property type="component" value="Unassembled WGS sequence"/>
</dbReference>
<comment type="caution">
    <text evidence="1">The sequence shown here is derived from an EMBL/GenBank/DDBJ whole genome shotgun (WGS) entry which is preliminary data.</text>
</comment>
<proteinExistence type="predicted"/>
<gene>
    <name evidence="1" type="ORF">CYMTET_21614</name>
</gene>
<dbReference type="EMBL" id="LGRX02010643">
    <property type="protein sequence ID" value="KAK3269962.1"/>
    <property type="molecule type" value="Genomic_DNA"/>
</dbReference>
<protein>
    <submittedName>
        <fullName evidence="1">Uncharacterized protein</fullName>
    </submittedName>
</protein>
<dbReference type="AlphaFoldDB" id="A0AAE0G1J5"/>
<keyword evidence="2" id="KW-1185">Reference proteome</keyword>
<evidence type="ECO:0000313" key="1">
    <source>
        <dbReference type="EMBL" id="KAK3269962.1"/>
    </source>
</evidence>
<sequence>MLHGVIMDYKGLVDAAKRLDVGGKQSCMKCPLRAHHSKAMKKSIYAFYKQDGGWSKTEMAERFSEVGIKLPTPFARLLYFHLVYDWLYDPMHEIMNLGNRLASTLLGMDFDDSVRNFAEEEGVHPERYRTEWMKKSDGTMVKVYKMVYGPWAVPPRPKQSKTLRSLETARDVFLKNLRINKDWGSGHKRLLRPNGSGTDAKDLKAHEALKLFQTKLFAVVSSWPRDDGQVTNSLASIVKSMLRNRRTRHRLPRALMTRKPGIVVSTFGKDGTNVVLSDDEVDEFKRWMRASIPTYQKLVKRHAEYDIYRLSGDQRKPGAAAIQSLVVAEDPPDQPADAVAMTFISSFDQPPYHGRPPLAD</sequence>
<accession>A0AAE0G1J5</accession>
<evidence type="ECO:0000313" key="2">
    <source>
        <dbReference type="Proteomes" id="UP001190700"/>
    </source>
</evidence>
<organism evidence="1 2">
    <name type="scientific">Cymbomonas tetramitiformis</name>
    <dbReference type="NCBI Taxonomy" id="36881"/>
    <lineage>
        <taxon>Eukaryota</taxon>
        <taxon>Viridiplantae</taxon>
        <taxon>Chlorophyta</taxon>
        <taxon>Pyramimonadophyceae</taxon>
        <taxon>Pyramimonadales</taxon>
        <taxon>Pyramimonadaceae</taxon>
        <taxon>Cymbomonas</taxon>
    </lineage>
</organism>